<name>A0ACA9R660_9GLOM</name>
<sequence>RPNKSAQEEIANGLKLKKSEREEKKTVSRAGEKRKKTRNKEDLEQNKS</sequence>
<evidence type="ECO:0000313" key="1">
    <source>
        <dbReference type="EMBL" id="CAG8778120.1"/>
    </source>
</evidence>
<accession>A0ACA9R660</accession>
<feature type="non-terminal residue" evidence="1">
    <location>
        <position position="1"/>
    </location>
</feature>
<evidence type="ECO:0000313" key="2">
    <source>
        <dbReference type="Proteomes" id="UP000789702"/>
    </source>
</evidence>
<protein>
    <submittedName>
        <fullName evidence="1">6538_t:CDS:1</fullName>
    </submittedName>
</protein>
<organism evidence="1 2">
    <name type="scientific">Dentiscutata heterogama</name>
    <dbReference type="NCBI Taxonomy" id="1316150"/>
    <lineage>
        <taxon>Eukaryota</taxon>
        <taxon>Fungi</taxon>
        <taxon>Fungi incertae sedis</taxon>
        <taxon>Mucoromycota</taxon>
        <taxon>Glomeromycotina</taxon>
        <taxon>Glomeromycetes</taxon>
        <taxon>Diversisporales</taxon>
        <taxon>Gigasporaceae</taxon>
        <taxon>Dentiscutata</taxon>
    </lineage>
</organism>
<dbReference type="Proteomes" id="UP000789702">
    <property type="component" value="Unassembled WGS sequence"/>
</dbReference>
<feature type="non-terminal residue" evidence="1">
    <location>
        <position position="48"/>
    </location>
</feature>
<keyword evidence="2" id="KW-1185">Reference proteome</keyword>
<comment type="caution">
    <text evidence="1">The sequence shown here is derived from an EMBL/GenBank/DDBJ whole genome shotgun (WGS) entry which is preliminary data.</text>
</comment>
<reference evidence="1" key="1">
    <citation type="submission" date="2021-06" db="EMBL/GenBank/DDBJ databases">
        <authorList>
            <person name="Kallberg Y."/>
            <person name="Tangrot J."/>
            <person name="Rosling A."/>
        </authorList>
    </citation>
    <scope>NUCLEOTIDE SEQUENCE</scope>
    <source>
        <strain evidence="1">IL203A</strain>
    </source>
</reference>
<proteinExistence type="predicted"/>
<dbReference type="EMBL" id="CAJVPU010061135">
    <property type="protein sequence ID" value="CAG8778120.1"/>
    <property type="molecule type" value="Genomic_DNA"/>
</dbReference>
<gene>
    <name evidence="1" type="ORF">DHETER_LOCUS16246</name>
</gene>